<protein>
    <submittedName>
        <fullName evidence="6">LacI family transcriptional regulator</fullName>
    </submittedName>
</protein>
<dbReference type="PROSITE" id="PS50932">
    <property type="entry name" value="HTH_LACI_2"/>
    <property type="match status" value="1"/>
</dbReference>
<accession>F1YP95</accession>
<keyword evidence="2" id="KW-0805">Transcription regulation</keyword>
<dbReference type="Gene3D" id="1.10.260.40">
    <property type="entry name" value="lambda repressor-like DNA-binding domains"/>
    <property type="match status" value="1"/>
</dbReference>
<dbReference type="InterPro" id="IPR000843">
    <property type="entry name" value="HTH_LacI"/>
</dbReference>
<evidence type="ECO:0000256" key="3">
    <source>
        <dbReference type="ARBA" id="ARBA00023125"/>
    </source>
</evidence>
<comment type="caution">
    <text evidence="6">The sequence shown here is derived from an EMBL/GenBank/DDBJ whole genome shotgun (WGS) entry which is preliminary data.</text>
</comment>
<evidence type="ECO:0000313" key="6">
    <source>
        <dbReference type="EMBL" id="EGD53490.1"/>
    </source>
</evidence>
<evidence type="ECO:0000256" key="2">
    <source>
        <dbReference type="ARBA" id="ARBA00023015"/>
    </source>
</evidence>
<dbReference type="AlphaFoldDB" id="F1YP95"/>
<dbReference type="CDD" id="cd01392">
    <property type="entry name" value="HTH_LacI"/>
    <property type="match status" value="1"/>
</dbReference>
<dbReference type="GO" id="GO:0000976">
    <property type="term" value="F:transcription cis-regulatory region binding"/>
    <property type="evidence" value="ECO:0007669"/>
    <property type="project" value="TreeGrafter"/>
</dbReference>
<keyword evidence="7" id="KW-1185">Reference proteome</keyword>
<gene>
    <name evidence="6" type="ORF">SCNU_18722</name>
</gene>
<proteinExistence type="predicted"/>
<keyword evidence="3" id="KW-0238">DNA-binding</keyword>
<reference evidence="6 7" key="1">
    <citation type="journal article" date="2011" name="J. Bacteriol.">
        <title>Draft Genome Sequence of Gordonia neofelifaecis NRRL B-59395, a Cholesterol-Degrading Actinomycete.</title>
        <authorList>
            <person name="Ge F."/>
            <person name="Li W."/>
            <person name="Chen G."/>
            <person name="Liu Y."/>
            <person name="Zhang G."/>
            <person name="Yong B."/>
            <person name="Wang Q."/>
            <person name="Wang N."/>
            <person name="Huang Z."/>
            <person name="Li W."/>
            <person name="Wang J."/>
            <person name="Wu C."/>
            <person name="Xie Q."/>
            <person name="Liu G."/>
        </authorList>
    </citation>
    <scope>NUCLEOTIDE SEQUENCE [LARGE SCALE GENOMIC DNA]</scope>
    <source>
        <strain evidence="6 7">NRRL B-59395</strain>
    </source>
</reference>
<dbReference type="InterPro" id="IPR028082">
    <property type="entry name" value="Peripla_BP_I"/>
</dbReference>
<dbReference type="GO" id="GO:0003700">
    <property type="term" value="F:DNA-binding transcription factor activity"/>
    <property type="evidence" value="ECO:0007669"/>
    <property type="project" value="TreeGrafter"/>
</dbReference>
<dbReference type="OrthoDB" id="37081at2"/>
<dbReference type="InterPro" id="IPR046335">
    <property type="entry name" value="LacI/GalR-like_sensor"/>
</dbReference>
<dbReference type="InterPro" id="IPR010982">
    <property type="entry name" value="Lambda_DNA-bd_dom_sf"/>
</dbReference>
<dbReference type="STRING" id="644548.SCNU_18722"/>
<dbReference type="RefSeq" id="WP_009680937.1">
    <property type="nucleotide sequence ID" value="NZ_AEUD01000022.1"/>
</dbReference>
<dbReference type="PANTHER" id="PTHR30146:SF148">
    <property type="entry name" value="HTH-TYPE TRANSCRIPTIONAL REPRESSOR PURR-RELATED"/>
    <property type="match status" value="1"/>
</dbReference>
<feature type="domain" description="HTH lacI-type" evidence="5">
    <location>
        <begin position="13"/>
        <end position="69"/>
    </location>
</feature>
<evidence type="ECO:0000259" key="5">
    <source>
        <dbReference type="PROSITE" id="PS50932"/>
    </source>
</evidence>
<dbReference type="PANTHER" id="PTHR30146">
    <property type="entry name" value="LACI-RELATED TRANSCRIPTIONAL REPRESSOR"/>
    <property type="match status" value="1"/>
</dbReference>
<dbReference type="Pfam" id="PF13377">
    <property type="entry name" value="Peripla_BP_3"/>
    <property type="match status" value="1"/>
</dbReference>
<evidence type="ECO:0000256" key="1">
    <source>
        <dbReference type="ARBA" id="ARBA00022491"/>
    </source>
</evidence>
<name>F1YP95_9ACTN</name>
<organism evidence="6 7">
    <name type="scientific">Gordonia neofelifaecis NRRL B-59395</name>
    <dbReference type="NCBI Taxonomy" id="644548"/>
    <lineage>
        <taxon>Bacteria</taxon>
        <taxon>Bacillati</taxon>
        <taxon>Actinomycetota</taxon>
        <taxon>Actinomycetes</taxon>
        <taxon>Mycobacteriales</taxon>
        <taxon>Gordoniaceae</taxon>
        <taxon>Gordonia</taxon>
    </lineage>
</organism>
<evidence type="ECO:0000313" key="7">
    <source>
        <dbReference type="Proteomes" id="UP000035065"/>
    </source>
</evidence>
<keyword evidence="4" id="KW-0804">Transcription</keyword>
<dbReference type="SUPFAM" id="SSF53822">
    <property type="entry name" value="Periplasmic binding protein-like I"/>
    <property type="match status" value="1"/>
</dbReference>
<dbReference type="SUPFAM" id="SSF47413">
    <property type="entry name" value="lambda repressor-like DNA-binding domains"/>
    <property type="match status" value="1"/>
</dbReference>
<dbReference type="Pfam" id="PF00356">
    <property type="entry name" value="LacI"/>
    <property type="match status" value="1"/>
</dbReference>
<keyword evidence="1" id="KW-0678">Repressor</keyword>
<dbReference type="Proteomes" id="UP000035065">
    <property type="component" value="Unassembled WGS sequence"/>
</dbReference>
<dbReference type="SMART" id="SM00354">
    <property type="entry name" value="HTH_LACI"/>
    <property type="match status" value="1"/>
</dbReference>
<dbReference type="EMBL" id="AEUD01000022">
    <property type="protein sequence ID" value="EGD53490.1"/>
    <property type="molecule type" value="Genomic_DNA"/>
</dbReference>
<sequence>MTDPSGSRGSRPPTMKEIAERAGVHVSTVSRVLRQAEPVDGGSEAAKRVREVADELGYRPNLWAASLRTRRTTTIGAVMPRLTDGVVATIYQGVEQAAREAGYSVLLSSPPDDPDGQREAIALLAGRQVDGLILSSLHSPAAEFVSDLALPVPAVALNRHADAGLPFAGGDDRLGGRLAARHLVDCGYRRIAAVGGPLFATTGHDRLAGFLYEMHDAGVAVPTGRIAHARMDVQGGIDAARTLLTGDDRPDAVFCVSDTMAIGLLGVARDLGLSIPDDLGLVGYNDIPVAAQLPVPLTTVVTPAHAIGAAGVRLLLGMITGTDDAPADVRLPVELAVRGSTRG</sequence>
<evidence type="ECO:0000256" key="4">
    <source>
        <dbReference type="ARBA" id="ARBA00023163"/>
    </source>
</evidence>
<dbReference type="Gene3D" id="3.40.50.2300">
    <property type="match status" value="2"/>
</dbReference>
<dbReference type="eggNOG" id="COG1609">
    <property type="taxonomic scope" value="Bacteria"/>
</dbReference>
<dbReference type="CDD" id="cd06267">
    <property type="entry name" value="PBP1_LacI_sugar_binding-like"/>
    <property type="match status" value="1"/>
</dbReference>